<dbReference type="PROSITE" id="PS50893">
    <property type="entry name" value="ABC_TRANSPORTER_2"/>
    <property type="match status" value="1"/>
</dbReference>
<keyword evidence="4" id="KW-0547">Nucleotide-binding</keyword>
<dbReference type="EMBL" id="PUFO01000057">
    <property type="protein sequence ID" value="TDG76766.1"/>
    <property type="molecule type" value="Genomic_DNA"/>
</dbReference>
<feature type="domain" description="ABC transporter" evidence="11">
    <location>
        <begin position="2"/>
        <end position="241"/>
    </location>
</feature>
<dbReference type="Proteomes" id="UP000294854">
    <property type="component" value="Unassembled WGS sequence"/>
</dbReference>
<dbReference type="FunFam" id="3.40.50.300:FF:000056">
    <property type="entry name" value="Cell division ATP-binding protein FtsE"/>
    <property type="match status" value="1"/>
</dbReference>
<evidence type="ECO:0000256" key="6">
    <source>
        <dbReference type="ARBA" id="ARBA00022967"/>
    </source>
</evidence>
<dbReference type="Pfam" id="PF09383">
    <property type="entry name" value="NIL"/>
    <property type="match status" value="1"/>
</dbReference>
<dbReference type="PANTHER" id="PTHR43166:SF36">
    <property type="entry name" value="METHIONINE IMPORT ATP-BINDING PROTEIN METN 2"/>
    <property type="match status" value="1"/>
</dbReference>
<evidence type="ECO:0000256" key="9">
    <source>
        <dbReference type="ARBA" id="ARBA00049360"/>
    </source>
</evidence>
<gene>
    <name evidence="12" type="ORF">C5L31_001350</name>
</gene>
<dbReference type="PROSITE" id="PS00211">
    <property type="entry name" value="ABC_TRANSPORTER_1"/>
    <property type="match status" value="1"/>
</dbReference>
<keyword evidence="5" id="KW-0067">ATP-binding</keyword>
<dbReference type="OrthoDB" id="9802264at2"/>
<dbReference type="RefSeq" id="WP_010620154.1">
    <property type="nucleotide sequence ID" value="NZ_PUFO01000057.1"/>
</dbReference>
<evidence type="ECO:0000313" key="12">
    <source>
        <dbReference type="EMBL" id="TDG76766.1"/>
    </source>
</evidence>
<dbReference type="GO" id="GO:0016887">
    <property type="term" value="F:ATP hydrolysis activity"/>
    <property type="evidence" value="ECO:0007669"/>
    <property type="project" value="InterPro"/>
</dbReference>
<dbReference type="AlphaFoldDB" id="A0A4R5NMA6"/>
<accession>A0A4R5NMA6</accession>
<evidence type="ECO:0000256" key="4">
    <source>
        <dbReference type="ARBA" id="ARBA00022741"/>
    </source>
</evidence>
<keyword evidence="8" id="KW-0472">Membrane</keyword>
<protein>
    <recommendedName>
        <fullName evidence="11">ABC transporter domain-containing protein</fullName>
    </recommendedName>
</protein>
<dbReference type="GO" id="GO:0005886">
    <property type="term" value="C:plasma membrane"/>
    <property type="evidence" value="ECO:0007669"/>
    <property type="project" value="UniProtKB-ARBA"/>
</dbReference>
<evidence type="ECO:0000313" key="13">
    <source>
        <dbReference type="Proteomes" id="UP000294854"/>
    </source>
</evidence>
<evidence type="ECO:0000256" key="3">
    <source>
        <dbReference type="ARBA" id="ARBA00022475"/>
    </source>
</evidence>
<evidence type="ECO:0000256" key="7">
    <source>
        <dbReference type="ARBA" id="ARBA00022970"/>
    </source>
</evidence>
<dbReference type="InterPro" id="IPR050086">
    <property type="entry name" value="MetN_ABC_transporter-like"/>
</dbReference>
<reference evidence="12 13" key="1">
    <citation type="journal article" date="2019" name="Appl. Microbiol. Biotechnol.">
        <title>Uncovering carbohydrate metabolism through a genotype-phenotype association study of 56 lactic acid bacteria genomes.</title>
        <authorList>
            <person name="Buron-Moles G."/>
            <person name="Chailyan A."/>
            <person name="Dolejs I."/>
            <person name="Forster J."/>
            <person name="Miks M.H."/>
        </authorList>
    </citation>
    <scope>NUCLEOTIDE SEQUENCE [LARGE SCALE GENOMIC DNA]</scope>
    <source>
        <strain evidence="12 13">ATCC 49373</strain>
    </source>
</reference>
<dbReference type="STRING" id="1122149.FD44_GL001073"/>
<evidence type="ECO:0000256" key="2">
    <source>
        <dbReference type="ARBA" id="ARBA00022448"/>
    </source>
</evidence>
<dbReference type="SMART" id="SM00930">
    <property type="entry name" value="NIL"/>
    <property type="match status" value="1"/>
</dbReference>
<dbReference type="InterPro" id="IPR041701">
    <property type="entry name" value="MetN_ABC"/>
</dbReference>
<keyword evidence="6" id="KW-1278">Translocase</keyword>
<comment type="function">
    <text evidence="10">Part of the ABC transporter FtsEX involved in cellular division. Has ATPase activity. Essential for cell division and viability.</text>
</comment>
<dbReference type="GO" id="GO:0006865">
    <property type="term" value="P:amino acid transport"/>
    <property type="evidence" value="ECO:0007669"/>
    <property type="project" value="UniProtKB-KW"/>
</dbReference>
<dbReference type="InterPro" id="IPR027417">
    <property type="entry name" value="P-loop_NTPase"/>
</dbReference>
<name>A0A4R5NMA6_9LACO</name>
<dbReference type="Gene3D" id="3.40.50.300">
    <property type="entry name" value="P-loop containing nucleotide triphosphate hydrolases"/>
    <property type="match status" value="1"/>
</dbReference>
<comment type="caution">
    <text evidence="12">The sequence shown here is derived from an EMBL/GenBank/DDBJ whole genome shotgun (WGS) entry which is preliminary data.</text>
</comment>
<dbReference type="SUPFAM" id="SSF55021">
    <property type="entry name" value="ACT-like"/>
    <property type="match status" value="1"/>
</dbReference>
<dbReference type="InterPro" id="IPR045865">
    <property type="entry name" value="ACT-like_dom_sf"/>
</dbReference>
<evidence type="ECO:0000256" key="5">
    <source>
        <dbReference type="ARBA" id="ARBA00022840"/>
    </source>
</evidence>
<organism evidence="12 13">
    <name type="scientific">Secundilactobacillus malefermentans</name>
    <dbReference type="NCBI Taxonomy" id="176292"/>
    <lineage>
        <taxon>Bacteria</taxon>
        <taxon>Bacillati</taxon>
        <taxon>Bacillota</taxon>
        <taxon>Bacilli</taxon>
        <taxon>Lactobacillales</taxon>
        <taxon>Lactobacillaceae</taxon>
        <taxon>Secundilactobacillus</taxon>
    </lineage>
</organism>
<dbReference type="CDD" id="cd03258">
    <property type="entry name" value="ABC_MetN_methionine_transporter"/>
    <property type="match status" value="1"/>
</dbReference>
<comment type="similarity">
    <text evidence="1">Belongs to the ABC transporter superfamily.</text>
</comment>
<keyword evidence="2" id="KW-0813">Transport</keyword>
<dbReference type="InterPro" id="IPR003439">
    <property type="entry name" value="ABC_transporter-like_ATP-bd"/>
</dbReference>
<evidence type="ECO:0000256" key="1">
    <source>
        <dbReference type="ARBA" id="ARBA00005417"/>
    </source>
</evidence>
<keyword evidence="3" id="KW-1003">Cell membrane</keyword>
<sequence length="347" mass="38256">MIEFKDVSKTFIAKEGEVDAVKDVNLTIPDGKIYGIVGYSGAGKSTLIRMLNGLEFPTTGSVTINGTEISGLKGSKLRNQRLKIGMIFQHFNLLWSRTVFDNIAFPLEIAKVPKDERKKKVQRLIELVGLTGRENAYPSELSGGQKQRVGVARALANDPEILLSDEATSALDPQTTDEVLDLLLSINKQLNLSVVVITHEMHVIRKICDQVAVLDAGKIVEQGPVLDVFKHPKQPITKRFVNQETGSTSLDDTNVVVSELLEKYPNGVIVKLGFHGDQAQLPIVSSMLRKFPDIDLSIIEGNIHQTQEGALGSLFVQLISDNKESVHGALAYFTTMRVETEVINREQ</sequence>
<dbReference type="SUPFAM" id="SSF52540">
    <property type="entry name" value="P-loop containing nucleoside triphosphate hydrolases"/>
    <property type="match status" value="1"/>
</dbReference>
<comment type="catalytic activity">
    <reaction evidence="9">
        <text>ATP + H2O = ADP + phosphate + H(+)</text>
        <dbReference type="Rhea" id="RHEA:13065"/>
        <dbReference type="ChEBI" id="CHEBI:15377"/>
        <dbReference type="ChEBI" id="CHEBI:15378"/>
        <dbReference type="ChEBI" id="CHEBI:30616"/>
        <dbReference type="ChEBI" id="CHEBI:43474"/>
        <dbReference type="ChEBI" id="CHEBI:456216"/>
    </reaction>
</comment>
<dbReference type="GO" id="GO:0005524">
    <property type="term" value="F:ATP binding"/>
    <property type="evidence" value="ECO:0007669"/>
    <property type="project" value="UniProtKB-KW"/>
</dbReference>
<evidence type="ECO:0000256" key="8">
    <source>
        <dbReference type="ARBA" id="ARBA00023136"/>
    </source>
</evidence>
<dbReference type="InterPro" id="IPR017871">
    <property type="entry name" value="ABC_transporter-like_CS"/>
</dbReference>
<dbReference type="SMART" id="SM00382">
    <property type="entry name" value="AAA"/>
    <property type="match status" value="1"/>
</dbReference>
<dbReference type="Pfam" id="PF00005">
    <property type="entry name" value="ABC_tran"/>
    <property type="match status" value="1"/>
</dbReference>
<proteinExistence type="inferred from homology"/>
<evidence type="ECO:0000259" key="11">
    <source>
        <dbReference type="PROSITE" id="PS50893"/>
    </source>
</evidence>
<dbReference type="InterPro" id="IPR018449">
    <property type="entry name" value="NIL_domain"/>
</dbReference>
<dbReference type="PANTHER" id="PTHR43166">
    <property type="entry name" value="AMINO ACID IMPORT ATP-BINDING PROTEIN"/>
    <property type="match status" value="1"/>
</dbReference>
<keyword evidence="13" id="KW-1185">Reference proteome</keyword>
<dbReference type="Gene3D" id="3.30.70.260">
    <property type="match status" value="1"/>
</dbReference>
<keyword evidence="7" id="KW-0029">Amino-acid transport</keyword>
<evidence type="ECO:0000256" key="10">
    <source>
        <dbReference type="ARBA" id="ARBA00055994"/>
    </source>
</evidence>
<dbReference type="InterPro" id="IPR003593">
    <property type="entry name" value="AAA+_ATPase"/>
</dbReference>